<feature type="signal peptide" evidence="10">
    <location>
        <begin position="1"/>
        <end position="20"/>
    </location>
</feature>
<evidence type="ECO:0000256" key="6">
    <source>
        <dbReference type="ARBA" id="ARBA00023157"/>
    </source>
</evidence>
<feature type="domain" description="Bifunctional inhibitor/plant lipid transfer protein/seed storage helical" evidence="11">
    <location>
        <begin position="39"/>
        <end position="117"/>
    </location>
</feature>
<dbReference type="Proteomes" id="UP001151752">
    <property type="component" value="Chromosome 5"/>
</dbReference>
<evidence type="ECO:0000256" key="9">
    <source>
        <dbReference type="SAM" id="MobiDB-lite"/>
    </source>
</evidence>
<feature type="compositionally biased region" description="Pro residues" evidence="9">
    <location>
        <begin position="161"/>
        <end position="177"/>
    </location>
</feature>
<dbReference type="GO" id="GO:0006869">
    <property type="term" value="P:lipid transport"/>
    <property type="evidence" value="ECO:0007669"/>
    <property type="project" value="InterPro"/>
</dbReference>
<dbReference type="InterPro" id="IPR016140">
    <property type="entry name" value="Bifunc_inhib/LTP/seed_store"/>
</dbReference>
<feature type="compositionally biased region" description="Low complexity" evidence="9">
    <location>
        <begin position="178"/>
        <end position="199"/>
    </location>
</feature>
<comment type="caution">
    <text evidence="12">The sequence shown here is derived from an EMBL/GenBank/DDBJ whole genome shotgun (WGS) entry which is preliminary data.</text>
</comment>
<dbReference type="SUPFAM" id="SSF47699">
    <property type="entry name" value="Bifunctional inhibitor/lipid-transfer protein/seed storage 2S albumin"/>
    <property type="match status" value="1"/>
</dbReference>
<keyword evidence="4" id="KW-0336">GPI-anchor</keyword>
<evidence type="ECO:0000256" key="7">
    <source>
        <dbReference type="ARBA" id="ARBA00023180"/>
    </source>
</evidence>
<dbReference type="SMART" id="SM00499">
    <property type="entry name" value="AAI"/>
    <property type="match status" value="1"/>
</dbReference>
<dbReference type="InterPro" id="IPR043325">
    <property type="entry name" value="LTSS"/>
</dbReference>
<evidence type="ECO:0000256" key="2">
    <source>
        <dbReference type="ARBA" id="ARBA00009748"/>
    </source>
</evidence>
<evidence type="ECO:0000256" key="1">
    <source>
        <dbReference type="ARBA" id="ARBA00004609"/>
    </source>
</evidence>
<sequence length="240" mass="24570">MKRSLFIGCILATLAVLANSAGHGSPPRKSPAPSPSVDCADVAFDMLDCITYLSDGSETAKPTDSCCSGFEAVISLDAECLCFALKHSADFGVDVNLTRAAALSSDCGVSAPPLSKCGSDLRGSYRCTCYMEDLLCVYQLVKQTDLNGVGLESARNSPSSVPEPAPATESPPSPAIEPPANNQPSTPAPASSNGGSAAAPVTIEVPEPAPAKGMAYSISAPFLVLISCAVIASTPLFPWV</sequence>
<keyword evidence="7" id="KW-0325">Glycoprotein</keyword>
<keyword evidence="8" id="KW-0449">Lipoprotein</keyword>
<dbReference type="GO" id="GO:0098552">
    <property type="term" value="C:side of membrane"/>
    <property type="evidence" value="ECO:0007669"/>
    <property type="project" value="UniProtKB-KW"/>
</dbReference>
<gene>
    <name evidence="12" type="ORF">OIU74_020093</name>
</gene>
<evidence type="ECO:0000256" key="10">
    <source>
        <dbReference type="SAM" id="SignalP"/>
    </source>
</evidence>
<dbReference type="GO" id="GO:0008289">
    <property type="term" value="F:lipid binding"/>
    <property type="evidence" value="ECO:0007669"/>
    <property type="project" value="InterPro"/>
</dbReference>
<feature type="region of interest" description="Disordered" evidence="9">
    <location>
        <begin position="151"/>
        <end position="199"/>
    </location>
</feature>
<dbReference type="EMBL" id="JAPFFM010000020">
    <property type="protein sequence ID" value="KAJ6681754.1"/>
    <property type="molecule type" value="Genomic_DNA"/>
</dbReference>
<dbReference type="PRINTS" id="PR00382">
    <property type="entry name" value="LIPIDTRNSFER"/>
</dbReference>
<dbReference type="GO" id="GO:0005886">
    <property type="term" value="C:plasma membrane"/>
    <property type="evidence" value="ECO:0007669"/>
    <property type="project" value="UniProtKB-SubCell"/>
</dbReference>
<dbReference type="InterPro" id="IPR000528">
    <property type="entry name" value="Plant_nsLTP"/>
</dbReference>
<keyword evidence="5 10" id="KW-0732">Signal</keyword>
<evidence type="ECO:0000256" key="3">
    <source>
        <dbReference type="ARBA" id="ARBA00022475"/>
    </source>
</evidence>
<name>A0A9Q0SL41_9ROSI</name>
<evidence type="ECO:0000256" key="8">
    <source>
        <dbReference type="ARBA" id="ARBA00023288"/>
    </source>
</evidence>
<comment type="subcellular location">
    <subcellularLocation>
        <location evidence="1">Cell membrane</location>
        <topology evidence="1">Lipid-anchor</topology>
        <topology evidence="1">GPI-anchor</topology>
    </subcellularLocation>
</comment>
<evidence type="ECO:0000256" key="5">
    <source>
        <dbReference type="ARBA" id="ARBA00022729"/>
    </source>
</evidence>
<keyword evidence="3" id="KW-1003">Cell membrane</keyword>
<evidence type="ECO:0000313" key="13">
    <source>
        <dbReference type="Proteomes" id="UP001151752"/>
    </source>
</evidence>
<reference evidence="12" key="1">
    <citation type="submission" date="2022-11" db="EMBL/GenBank/DDBJ databases">
        <authorList>
            <person name="Hyden B.L."/>
            <person name="Feng K."/>
            <person name="Yates T."/>
            <person name="Jawdy S."/>
            <person name="Smart L.B."/>
            <person name="Muchero W."/>
        </authorList>
    </citation>
    <scope>NUCLEOTIDE SEQUENCE</scope>
    <source>
        <tissue evidence="12">Shoot tip</tissue>
    </source>
</reference>
<dbReference type="CDD" id="cd00010">
    <property type="entry name" value="AAI_LTSS"/>
    <property type="match status" value="1"/>
</dbReference>
<evidence type="ECO:0000259" key="11">
    <source>
        <dbReference type="SMART" id="SM00499"/>
    </source>
</evidence>
<keyword evidence="13" id="KW-1185">Reference proteome</keyword>
<keyword evidence="4" id="KW-0472">Membrane</keyword>
<reference evidence="12" key="2">
    <citation type="journal article" date="2023" name="Int. J. Mol. Sci.">
        <title>De Novo Assembly and Annotation of 11 Diverse Shrub Willow (Salix) Genomes Reveals Novel Gene Organization in Sex-Linked Regions.</title>
        <authorList>
            <person name="Hyden B."/>
            <person name="Feng K."/>
            <person name="Yates T.B."/>
            <person name="Jawdy S."/>
            <person name="Cereghino C."/>
            <person name="Smart L.B."/>
            <person name="Muchero W."/>
        </authorList>
    </citation>
    <scope>NUCLEOTIDE SEQUENCE</scope>
    <source>
        <tissue evidence="12">Shoot tip</tissue>
    </source>
</reference>
<organism evidence="12 13">
    <name type="scientific">Salix koriyanagi</name>
    <dbReference type="NCBI Taxonomy" id="2511006"/>
    <lineage>
        <taxon>Eukaryota</taxon>
        <taxon>Viridiplantae</taxon>
        <taxon>Streptophyta</taxon>
        <taxon>Embryophyta</taxon>
        <taxon>Tracheophyta</taxon>
        <taxon>Spermatophyta</taxon>
        <taxon>Magnoliopsida</taxon>
        <taxon>eudicotyledons</taxon>
        <taxon>Gunneridae</taxon>
        <taxon>Pentapetalae</taxon>
        <taxon>rosids</taxon>
        <taxon>fabids</taxon>
        <taxon>Malpighiales</taxon>
        <taxon>Salicaceae</taxon>
        <taxon>Saliceae</taxon>
        <taxon>Salix</taxon>
    </lineage>
</organism>
<dbReference type="InterPro" id="IPR036312">
    <property type="entry name" value="Bifun_inhib/LTP/seed_sf"/>
</dbReference>
<accession>A0A9Q0SL41</accession>
<dbReference type="Gene3D" id="1.10.110.10">
    <property type="entry name" value="Plant lipid-transfer and hydrophobic proteins"/>
    <property type="match status" value="1"/>
</dbReference>
<feature type="chain" id="PRO_5040135582" evidence="10">
    <location>
        <begin position="21"/>
        <end position="240"/>
    </location>
</feature>
<proteinExistence type="inferred from homology"/>
<dbReference type="AlphaFoldDB" id="A0A9Q0SL41"/>
<evidence type="ECO:0000256" key="4">
    <source>
        <dbReference type="ARBA" id="ARBA00022622"/>
    </source>
</evidence>
<evidence type="ECO:0000313" key="12">
    <source>
        <dbReference type="EMBL" id="KAJ6681754.1"/>
    </source>
</evidence>
<protein>
    <submittedName>
        <fullName evidence="12">BIFUNCTIONAL INHIBITOR/LIPID-TRANSFER PROTEIN/SEED STORAGE 2S ALBUMIN SUPERFAMILY PROTEIN-RELATED</fullName>
    </submittedName>
</protein>
<dbReference type="Pfam" id="PF14368">
    <property type="entry name" value="LTP_2"/>
    <property type="match status" value="1"/>
</dbReference>
<dbReference type="PANTHER" id="PTHR33044">
    <property type="entry name" value="BIFUNCTIONAL INHIBITOR/LIPID-TRANSFER PROTEIN/SEED STORAGE 2S ALBUMIN SUPERFAMILY PROTEIN-RELATED"/>
    <property type="match status" value="1"/>
</dbReference>
<comment type="similarity">
    <text evidence="2">Belongs to the plant LTP family.</text>
</comment>
<keyword evidence="6" id="KW-1015">Disulfide bond</keyword>